<evidence type="ECO:0000256" key="4">
    <source>
        <dbReference type="ARBA" id="ARBA00022729"/>
    </source>
</evidence>
<evidence type="ECO:0000256" key="5">
    <source>
        <dbReference type="ARBA" id="ARBA00022801"/>
    </source>
</evidence>
<sequence>MRCQFLIDCSRSSIASTQSRNIRVTVLKNMFKKIALTRSALKKAIVVVSVCALASFLLLLYWNDSSESTKPSSTMAMGIYNTHIVDGSLDGGPMSAGDSVRDSAIPINPIERLWTYRCVNNRCVRHHFVDGVEEDFDTNNAHQQQQQHGGQAPAGAGSANAGSSSSSPGKRIPYLTCTMTCGPINIWPQPTGATTIGSKTSRFRLSDMHVKIVTKFEPVDKLLHDAYDVLRAEVRAAMVSHGATLEEIEGAVPAASVPAGVQQLPRAEERSLATEVNDAATVGRSAGAPETSGVGKIHFFKLVSDKRYDVDAFEVNVHVEKSGDTHLTLHTDESYNMTVTHSARVLIVKITANTFFGAKHGLTTLQQLIWFDDEERTLKVLNKASIEDVPKFNYRGLMLDTSRHYFTVDAIKRTLVGMSHSKLNRFHWHITDSQSFPFVSRHYPQLARYGAYSEREVYTADDVRELTAFAKVRGIQIIPEIDAPAHAGNGWDWGPKHGLGELSLCINQQPWSNYCGEPPCGQLNPKNNNTYLILQKLYEELLEIVGPLDYFHIGGDEVNLECWQQHFNDSDMRTLWCDFMLQAYHRLQLASGQNATAPRLVGVWSSGLTSAPCLSKNTFAVQVWGGSKWPENFQLINSGYSLVISHVDAWYLDCGFGSWRSTGDGACSPYRNWQTVYKHRPWEEMKLTTLQMRQILGGEACMWTEQVDESILDARLWPRASALAERLWTDPTEERYSESVPLEVYNRMSVFRNHLLELGLRAEPIFPKYCAQNQDECV</sequence>
<evidence type="ECO:0000313" key="14">
    <source>
        <dbReference type="Proteomes" id="UP000076407"/>
    </source>
</evidence>
<dbReference type="Pfam" id="PF00728">
    <property type="entry name" value="Glyco_hydro_20"/>
    <property type="match status" value="1"/>
</dbReference>
<evidence type="ECO:0000256" key="3">
    <source>
        <dbReference type="ARBA" id="ARBA00012663"/>
    </source>
</evidence>
<dbReference type="GO" id="GO:0030203">
    <property type="term" value="P:glycosaminoglycan metabolic process"/>
    <property type="evidence" value="ECO:0007669"/>
    <property type="project" value="TreeGrafter"/>
</dbReference>
<dbReference type="PANTHER" id="PTHR22600">
    <property type="entry name" value="BETA-HEXOSAMINIDASE"/>
    <property type="match status" value="1"/>
</dbReference>
<feature type="transmembrane region" description="Helical" evidence="10">
    <location>
        <begin position="40"/>
        <end position="62"/>
    </location>
</feature>
<keyword evidence="7" id="KW-0326">Glycosidase</keyword>
<keyword evidence="10" id="KW-0812">Transmembrane</keyword>
<dbReference type="GO" id="GO:0016231">
    <property type="term" value="F:beta-N-acetylglucosaminidase activity"/>
    <property type="evidence" value="ECO:0007669"/>
    <property type="project" value="TreeGrafter"/>
</dbReference>
<dbReference type="PRINTS" id="PR00738">
    <property type="entry name" value="GLHYDRLASE20"/>
</dbReference>
<dbReference type="InterPro" id="IPR017853">
    <property type="entry name" value="GH"/>
</dbReference>
<evidence type="ECO:0000259" key="12">
    <source>
        <dbReference type="Pfam" id="PF14845"/>
    </source>
</evidence>
<dbReference type="EnsemblMetazoa" id="AQUA002006-RA">
    <property type="protein sequence ID" value="AQUA002006-PA"/>
    <property type="gene ID" value="AQUA002006"/>
</dbReference>
<accession>A0A182WWU6</accession>
<evidence type="ECO:0000256" key="6">
    <source>
        <dbReference type="ARBA" id="ARBA00023180"/>
    </source>
</evidence>
<dbReference type="VEuPathDB" id="VectorBase:AQUA002006"/>
<keyword evidence="10" id="KW-0472">Membrane</keyword>
<evidence type="ECO:0000256" key="9">
    <source>
        <dbReference type="SAM" id="MobiDB-lite"/>
    </source>
</evidence>
<feature type="domain" description="Glycoside hydrolase family 20 catalytic" evidence="11">
    <location>
        <begin position="392"/>
        <end position="730"/>
    </location>
</feature>
<feature type="region of interest" description="Disordered" evidence="9">
    <location>
        <begin position="139"/>
        <end position="169"/>
    </location>
</feature>
<dbReference type="PANTHER" id="PTHR22600:SF3">
    <property type="entry name" value="BETA-HEXOSAMINIDASE FDL-RELATED"/>
    <property type="match status" value="1"/>
</dbReference>
<evidence type="ECO:0000256" key="8">
    <source>
        <dbReference type="PIRSR" id="PIRSR625705-1"/>
    </source>
</evidence>
<evidence type="ECO:0000256" key="1">
    <source>
        <dbReference type="ARBA" id="ARBA00001231"/>
    </source>
</evidence>
<evidence type="ECO:0000259" key="11">
    <source>
        <dbReference type="Pfam" id="PF00728"/>
    </source>
</evidence>
<keyword evidence="4" id="KW-0732">Signal</keyword>
<dbReference type="InterPro" id="IPR029018">
    <property type="entry name" value="Hex-like_dom2"/>
</dbReference>
<dbReference type="CDD" id="cd06562">
    <property type="entry name" value="GH20_HexA_HexB-like"/>
    <property type="match status" value="1"/>
</dbReference>
<keyword evidence="10" id="KW-1133">Transmembrane helix</keyword>
<keyword evidence="14" id="KW-1185">Reference proteome</keyword>
<dbReference type="Gene3D" id="3.30.379.10">
    <property type="entry name" value="Chitobiase/beta-hexosaminidase domain 2-like"/>
    <property type="match status" value="1"/>
</dbReference>
<dbReference type="Proteomes" id="UP000076407">
    <property type="component" value="Unassembled WGS sequence"/>
</dbReference>
<name>A0A182WWU6_ANOQN</name>
<dbReference type="Gene3D" id="3.20.20.80">
    <property type="entry name" value="Glycosidases"/>
    <property type="match status" value="1"/>
</dbReference>
<evidence type="ECO:0000256" key="10">
    <source>
        <dbReference type="SAM" id="Phobius"/>
    </source>
</evidence>
<dbReference type="AlphaFoldDB" id="A0A182WWU6"/>
<feature type="compositionally biased region" description="Low complexity" evidence="9">
    <location>
        <begin position="140"/>
        <end position="169"/>
    </location>
</feature>
<dbReference type="EC" id="3.2.1.52" evidence="3"/>
<organism evidence="13 14">
    <name type="scientific">Anopheles quadriannulatus</name>
    <name type="common">Mosquito</name>
    <dbReference type="NCBI Taxonomy" id="34691"/>
    <lineage>
        <taxon>Eukaryota</taxon>
        <taxon>Metazoa</taxon>
        <taxon>Ecdysozoa</taxon>
        <taxon>Arthropoda</taxon>
        <taxon>Hexapoda</taxon>
        <taxon>Insecta</taxon>
        <taxon>Pterygota</taxon>
        <taxon>Neoptera</taxon>
        <taxon>Endopterygota</taxon>
        <taxon>Diptera</taxon>
        <taxon>Nematocera</taxon>
        <taxon>Culicoidea</taxon>
        <taxon>Culicidae</taxon>
        <taxon>Anophelinae</taxon>
        <taxon>Anopheles</taxon>
    </lineage>
</organism>
<dbReference type="FunFam" id="3.20.20.80:FF:000063">
    <property type="entry name" value="Beta-hexosaminidase"/>
    <property type="match status" value="1"/>
</dbReference>
<dbReference type="InterPro" id="IPR025705">
    <property type="entry name" value="Beta_hexosaminidase_sua/sub"/>
</dbReference>
<reference evidence="13" key="1">
    <citation type="submission" date="2020-05" db="UniProtKB">
        <authorList>
            <consortium name="EnsemblMetazoa"/>
        </authorList>
    </citation>
    <scope>IDENTIFICATION</scope>
    <source>
        <strain evidence="13">SANGQUA</strain>
    </source>
</reference>
<dbReference type="InterPro" id="IPR029019">
    <property type="entry name" value="HEX_eukaryotic_N"/>
</dbReference>
<comment type="similarity">
    <text evidence="2">Belongs to the glycosyl hydrolase 20 family.</text>
</comment>
<dbReference type="SUPFAM" id="SSF51445">
    <property type="entry name" value="(Trans)glycosidases"/>
    <property type="match status" value="1"/>
</dbReference>
<dbReference type="InterPro" id="IPR015883">
    <property type="entry name" value="Glyco_hydro_20_cat"/>
</dbReference>
<dbReference type="Pfam" id="PF14845">
    <property type="entry name" value="Glycohydro_20b2"/>
    <property type="match status" value="1"/>
</dbReference>
<feature type="active site" description="Proton donor" evidence="8">
    <location>
        <position position="557"/>
    </location>
</feature>
<dbReference type="SUPFAM" id="SSF55545">
    <property type="entry name" value="beta-N-acetylhexosaminidase-like domain"/>
    <property type="match status" value="1"/>
</dbReference>
<proteinExistence type="inferred from homology"/>
<keyword evidence="5" id="KW-0378">Hydrolase</keyword>
<dbReference type="GO" id="GO:0005886">
    <property type="term" value="C:plasma membrane"/>
    <property type="evidence" value="ECO:0007669"/>
    <property type="project" value="TreeGrafter"/>
</dbReference>
<dbReference type="STRING" id="34691.A0A182WWU6"/>
<comment type="catalytic activity">
    <reaction evidence="1">
        <text>Hydrolysis of terminal non-reducing N-acetyl-D-hexosamine residues in N-acetyl-beta-D-hexosaminides.</text>
        <dbReference type="EC" id="3.2.1.52"/>
    </reaction>
</comment>
<feature type="domain" description="Beta-hexosaminidase eukaryotic type N-terminal" evidence="12">
    <location>
        <begin position="186"/>
        <end position="368"/>
    </location>
</feature>
<evidence type="ECO:0000256" key="7">
    <source>
        <dbReference type="ARBA" id="ARBA00023295"/>
    </source>
</evidence>
<evidence type="ECO:0000256" key="2">
    <source>
        <dbReference type="ARBA" id="ARBA00006285"/>
    </source>
</evidence>
<keyword evidence="6" id="KW-0325">Glycoprotein</keyword>
<protein>
    <recommendedName>
        <fullName evidence="3">beta-N-acetylhexosaminidase</fullName>
        <ecNumber evidence="3">3.2.1.52</ecNumber>
    </recommendedName>
</protein>
<evidence type="ECO:0000313" key="13">
    <source>
        <dbReference type="EnsemblMetazoa" id="AQUA002006-PA"/>
    </source>
</evidence>
<dbReference type="GO" id="GO:0005975">
    <property type="term" value="P:carbohydrate metabolic process"/>
    <property type="evidence" value="ECO:0007669"/>
    <property type="project" value="InterPro"/>
</dbReference>